<sequence length="119" mass="13151">MVDLPETQSLTWLTGPRSVHFGKMEIPPPSILYSLFVGVFILLLPDVSVCEPRSQTVQVICGNQLEHNTMIFVPNLVEVMETISKQMITRGYGVAVTGTGPTWHSLSLKKLSTRVGPTR</sequence>
<dbReference type="AlphaFoldDB" id="A0AAF0T6Y9"/>
<keyword evidence="2" id="KW-1185">Reference proteome</keyword>
<organism evidence="1 2">
    <name type="scientific">Solanum verrucosum</name>
    <dbReference type="NCBI Taxonomy" id="315347"/>
    <lineage>
        <taxon>Eukaryota</taxon>
        <taxon>Viridiplantae</taxon>
        <taxon>Streptophyta</taxon>
        <taxon>Embryophyta</taxon>
        <taxon>Tracheophyta</taxon>
        <taxon>Spermatophyta</taxon>
        <taxon>Magnoliopsida</taxon>
        <taxon>eudicotyledons</taxon>
        <taxon>Gunneridae</taxon>
        <taxon>Pentapetalae</taxon>
        <taxon>asterids</taxon>
        <taxon>lamiids</taxon>
        <taxon>Solanales</taxon>
        <taxon>Solanaceae</taxon>
        <taxon>Solanoideae</taxon>
        <taxon>Solaneae</taxon>
        <taxon>Solanum</taxon>
    </lineage>
</organism>
<evidence type="ECO:0000313" key="1">
    <source>
        <dbReference type="EMBL" id="WMV07014.1"/>
    </source>
</evidence>
<dbReference type="Proteomes" id="UP001234989">
    <property type="component" value="Chromosome 1"/>
</dbReference>
<reference evidence="1" key="1">
    <citation type="submission" date="2023-08" db="EMBL/GenBank/DDBJ databases">
        <title>A de novo genome assembly of Solanum verrucosum Schlechtendal, a Mexican diploid species geographically isolated from the other diploid A-genome species in potato relatives.</title>
        <authorList>
            <person name="Hosaka K."/>
        </authorList>
    </citation>
    <scope>NUCLEOTIDE SEQUENCE</scope>
    <source>
        <tissue evidence="1">Young leaves</tissue>
    </source>
</reference>
<protein>
    <submittedName>
        <fullName evidence="1">Uncharacterized protein</fullName>
    </submittedName>
</protein>
<proteinExistence type="predicted"/>
<name>A0AAF0T6Y9_SOLVR</name>
<evidence type="ECO:0000313" key="2">
    <source>
        <dbReference type="Proteomes" id="UP001234989"/>
    </source>
</evidence>
<gene>
    <name evidence="1" type="ORF">MTR67_000399</name>
</gene>
<dbReference type="EMBL" id="CP133612">
    <property type="protein sequence ID" value="WMV07014.1"/>
    <property type="molecule type" value="Genomic_DNA"/>
</dbReference>
<accession>A0AAF0T6Y9</accession>